<accession>A6WGQ7</accession>
<dbReference type="GO" id="GO:0007234">
    <property type="term" value="P:osmosensory signaling via phosphorelay pathway"/>
    <property type="evidence" value="ECO:0007669"/>
    <property type="project" value="TreeGrafter"/>
</dbReference>
<evidence type="ECO:0000259" key="14">
    <source>
        <dbReference type="PROSITE" id="PS50839"/>
    </source>
</evidence>
<dbReference type="InterPro" id="IPR006189">
    <property type="entry name" value="CHASE_dom"/>
</dbReference>
<keyword evidence="16" id="KW-1185">Reference proteome</keyword>
<dbReference type="GO" id="GO:0016020">
    <property type="term" value="C:membrane"/>
    <property type="evidence" value="ECO:0007669"/>
    <property type="project" value="UniProtKB-SubCell"/>
</dbReference>
<dbReference type="GO" id="GO:0004673">
    <property type="term" value="F:protein histidine kinase activity"/>
    <property type="evidence" value="ECO:0007669"/>
    <property type="project" value="UniProtKB-EC"/>
</dbReference>
<dbReference type="PROSITE" id="PS50839">
    <property type="entry name" value="CHASE"/>
    <property type="match status" value="1"/>
</dbReference>
<dbReference type="InterPro" id="IPR042240">
    <property type="entry name" value="CHASE_sf"/>
</dbReference>
<keyword evidence="11" id="KW-0472">Membrane</keyword>
<dbReference type="PANTHER" id="PTHR42878:SF7">
    <property type="entry name" value="SENSOR HISTIDINE KINASE GLRK"/>
    <property type="match status" value="1"/>
</dbReference>
<dbReference type="Gene3D" id="3.30.565.10">
    <property type="entry name" value="Histidine kinase-like ATPase, C-terminal domain"/>
    <property type="match status" value="1"/>
</dbReference>
<evidence type="ECO:0000256" key="6">
    <source>
        <dbReference type="ARBA" id="ARBA00022741"/>
    </source>
</evidence>
<dbReference type="SMART" id="SM00387">
    <property type="entry name" value="HATPase_c"/>
    <property type="match status" value="1"/>
</dbReference>
<sequence length="626" mass="66578">MTATSPGTATSRRRLLSHRAAVLGLPLALLGTGVGASALVSGALERSGIEQARQASEQLATSEAAALSDAVRTYTTALQSLAATVGNQPALTDEQFQDLTATMTSLPGVANLTYTVPVADDPQAVARAQEQLRAQLHTQLTLKPQPSEIGEHRFVISYRGVDASGSALGADASTTPQITEAATSARETGRVAVTSPYVLLADRSLPQNEQQQSVLFVAPVVGGPAQADRGVFRGWVSAAFRTGTVLESTADRPSSLQAQLTLWDTTNAMTPQELTLVDPGAALAQHSAQADVIAGSRRWRLQVTPTVQAHANEVGQDPTIAFAAGNAASLLLAALLFSVTAGRERARRQVEQATVDLADEIASRRRGEEALRTREAELGAYTTVVADRLRLPLAHVTALTEAARQNEMWTPTQWQERMGHVKGRLDSAYRLVDDLLLYAQVSELALTERTIDLLTLAQTIAAEQETAAADRCEELRPRIEVGPLPTVVGEPWLLQQLLARLVDNAVVHAPAGHPALITLAADLTGSRFRGETWRIEVRDRGLGVPTDRRTSIFEPFAGEDADVELGSNHLSLAICRRIALRLGGDIGVDEDPRGGGVFWFTLPVRSTAGVPVAPHPVTAGAAHAPS</sequence>
<protein>
    <recommendedName>
        <fullName evidence="12">Sensor-like histidine kinase SenX3</fullName>
        <ecNumber evidence="3">2.7.13.3</ecNumber>
    </recommendedName>
</protein>
<keyword evidence="7 15" id="KW-0418">Kinase</keyword>
<dbReference type="Pfam" id="PF02518">
    <property type="entry name" value="HATPase_c"/>
    <property type="match status" value="1"/>
</dbReference>
<keyword evidence="10" id="KW-0902">Two-component regulatory system</keyword>
<dbReference type="PRINTS" id="PR00344">
    <property type="entry name" value="BCTRLSENSOR"/>
</dbReference>
<feature type="domain" description="CHASE" evidence="14">
    <location>
        <begin position="167"/>
        <end position="302"/>
    </location>
</feature>
<evidence type="ECO:0000256" key="12">
    <source>
        <dbReference type="ARBA" id="ARBA00039401"/>
    </source>
</evidence>
<dbReference type="Gene3D" id="3.30.450.350">
    <property type="entry name" value="CHASE domain"/>
    <property type="match status" value="1"/>
</dbReference>
<dbReference type="AlphaFoldDB" id="A6WGQ7"/>
<evidence type="ECO:0000256" key="7">
    <source>
        <dbReference type="ARBA" id="ARBA00022777"/>
    </source>
</evidence>
<evidence type="ECO:0000256" key="3">
    <source>
        <dbReference type="ARBA" id="ARBA00012438"/>
    </source>
</evidence>
<dbReference type="SUPFAM" id="SSF55874">
    <property type="entry name" value="ATPase domain of HSP90 chaperone/DNA topoisomerase II/histidine kinase"/>
    <property type="match status" value="1"/>
</dbReference>
<keyword evidence="8" id="KW-0067">ATP-binding</keyword>
<dbReference type="Proteomes" id="UP000001116">
    <property type="component" value="Plasmid pKRAD01"/>
</dbReference>
<keyword evidence="4" id="KW-0808">Transferase</keyword>
<keyword evidence="6" id="KW-0547">Nucleotide-binding</keyword>
<dbReference type="HOGENOM" id="CLU_029843_0_0_11"/>
<name>A6WGQ7_KINRD</name>
<evidence type="ECO:0000256" key="9">
    <source>
        <dbReference type="ARBA" id="ARBA00022989"/>
    </source>
</evidence>
<organism evidence="15 16">
    <name type="scientific">Kineococcus radiotolerans (strain ATCC BAA-149 / DSM 14245 / SRS30216)</name>
    <dbReference type="NCBI Taxonomy" id="266940"/>
    <lineage>
        <taxon>Bacteria</taxon>
        <taxon>Bacillati</taxon>
        <taxon>Actinomycetota</taxon>
        <taxon>Actinomycetes</taxon>
        <taxon>Kineosporiales</taxon>
        <taxon>Kineosporiaceae</taxon>
        <taxon>Kineococcus</taxon>
    </lineage>
</organism>
<comment type="catalytic activity">
    <reaction evidence="1">
        <text>ATP + protein L-histidine = ADP + protein N-phospho-L-histidine.</text>
        <dbReference type="EC" id="2.7.13.3"/>
    </reaction>
</comment>
<evidence type="ECO:0000256" key="2">
    <source>
        <dbReference type="ARBA" id="ARBA00004370"/>
    </source>
</evidence>
<evidence type="ECO:0000256" key="4">
    <source>
        <dbReference type="ARBA" id="ARBA00022679"/>
    </source>
</evidence>
<dbReference type="Pfam" id="PF03924">
    <property type="entry name" value="CHASE"/>
    <property type="match status" value="1"/>
</dbReference>
<keyword evidence="15" id="KW-0614">Plasmid</keyword>
<evidence type="ECO:0000256" key="5">
    <source>
        <dbReference type="ARBA" id="ARBA00022692"/>
    </source>
</evidence>
<evidence type="ECO:0000256" key="1">
    <source>
        <dbReference type="ARBA" id="ARBA00000085"/>
    </source>
</evidence>
<evidence type="ECO:0000256" key="10">
    <source>
        <dbReference type="ARBA" id="ARBA00023012"/>
    </source>
</evidence>
<dbReference type="PROSITE" id="PS50109">
    <property type="entry name" value="HIS_KIN"/>
    <property type="match status" value="1"/>
</dbReference>
<evidence type="ECO:0000256" key="11">
    <source>
        <dbReference type="ARBA" id="ARBA00023136"/>
    </source>
</evidence>
<dbReference type="SMART" id="SM01079">
    <property type="entry name" value="CHASE"/>
    <property type="match status" value="1"/>
</dbReference>
<evidence type="ECO:0000313" key="16">
    <source>
        <dbReference type="Proteomes" id="UP000001116"/>
    </source>
</evidence>
<geneLocation type="plasmid" evidence="15 16">
    <name>pKRAD01</name>
</geneLocation>
<dbReference type="EMBL" id="CP000751">
    <property type="protein sequence ID" value="ABS05996.1"/>
    <property type="molecule type" value="Genomic_DNA"/>
</dbReference>
<keyword evidence="5" id="KW-0812">Transmembrane</keyword>
<dbReference type="InterPro" id="IPR050351">
    <property type="entry name" value="BphY/WalK/GraS-like"/>
</dbReference>
<dbReference type="PANTHER" id="PTHR42878">
    <property type="entry name" value="TWO-COMPONENT HISTIDINE KINASE"/>
    <property type="match status" value="1"/>
</dbReference>
<evidence type="ECO:0000313" key="15">
    <source>
        <dbReference type="EMBL" id="ABS05996.1"/>
    </source>
</evidence>
<evidence type="ECO:0000259" key="13">
    <source>
        <dbReference type="PROSITE" id="PS50109"/>
    </source>
</evidence>
<dbReference type="InterPro" id="IPR036890">
    <property type="entry name" value="HATPase_C_sf"/>
</dbReference>
<gene>
    <name evidence="15" type="ordered locus">Krad_4537</name>
</gene>
<dbReference type="EC" id="2.7.13.3" evidence="3"/>
<dbReference type="GO" id="GO:0000156">
    <property type="term" value="F:phosphorelay response regulator activity"/>
    <property type="evidence" value="ECO:0007669"/>
    <property type="project" value="TreeGrafter"/>
</dbReference>
<comment type="subcellular location">
    <subcellularLocation>
        <location evidence="2">Membrane</location>
    </subcellularLocation>
</comment>
<reference evidence="16" key="1">
    <citation type="journal article" date="2008" name="PLoS ONE">
        <title>Survival in nuclear waste, extreme resistance, and potential applications gleaned from the genome sequence of Kineococcus radiotolerans SRS30216.</title>
        <authorList>
            <person name="Bagwell C.E."/>
            <person name="Bhat S."/>
            <person name="Hawkins G.M."/>
            <person name="Smith B.W."/>
            <person name="Biswas T."/>
            <person name="Hoover T.R."/>
            <person name="Saunders E."/>
            <person name="Han C.S."/>
            <person name="Tsodikov O.V."/>
            <person name="Shimkets L.J."/>
        </authorList>
    </citation>
    <scope>NUCLEOTIDE SEQUENCE [LARGE SCALE GENOMIC DNA]</scope>
    <source>
        <strain evidence="16">ATCC BAA-149 / DSM 14245 / SRS30216</strain>
    </source>
</reference>
<dbReference type="InterPro" id="IPR005467">
    <property type="entry name" value="His_kinase_dom"/>
</dbReference>
<dbReference type="KEGG" id="kra:Krad_4537"/>
<evidence type="ECO:0000256" key="8">
    <source>
        <dbReference type="ARBA" id="ARBA00022840"/>
    </source>
</evidence>
<dbReference type="InterPro" id="IPR003594">
    <property type="entry name" value="HATPase_dom"/>
</dbReference>
<proteinExistence type="predicted"/>
<dbReference type="GO" id="GO:0005524">
    <property type="term" value="F:ATP binding"/>
    <property type="evidence" value="ECO:0007669"/>
    <property type="project" value="UniProtKB-KW"/>
</dbReference>
<keyword evidence="9" id="KW-1133">Transmembrane helix</keyword>
<feature type="domain" description="Histidine kinase" evidence="13">
    <location>
        <begin position="384"/>
        <end position="606"/>
    </location>
</feature>
<dbReference type="GO" id="GO:0030295">
    <property type="term" value="F:protein kinase activator activity"/>
    <property type="evidence" value="ECO:0007669"/>
    <property type="project" value="TreeGrafter"/>
</dbReference>
<dbReference type="InterPro" id="IPR004358">
    <property type="entry name" value="Sig_transdc_His_kin-like_C"/>
</dbReference>